<proteinExistence type="predicted"/>
<dbReference type="EMBL" id="CP011390">
    <property type="protein sequence ID" value="ANE52299.1"/>
    <property type="molecule type" value="Genomic_DNA"/>
</dbReference>
<keyword evidence="3" id="KW-1185">Reference proteome</keyword>
<dbReference type="AlphaFoldDB" id="A0A172TYX7"/>
<evidence type="ECO:0000313" key="2">
    <source>
        <dbReference type="EMBL" id="ANE52299.1"/>
    </source>
</evidence>
<keyword evidence="1" id="KW-0472">Membrane</keyword>
<sequence>MTGVTYNKLFPLQLWVLTIVLGPILLCIGGAVYDIGLLDNTKNLEVILLFIPFGLFFSLPTFLVVCLAYFLTQEKLPATFVRLLLIILAIIGVCVTFWLIEGSLAIPLSITYSLTVVISSLFLKVRK</sequence>
<dbReference type="Proteomes" id="UP000077177">
    <property type="component" value="Chromosome"/>
</dbReference>
<organism evidence="2 3">
    <name type="scientific">Flavisolibacter tropicus</name>
    <dbReference type="NCBI Taxonomy" id="1492898"/>
    <lineage>
        <taxon>Bacteria</taxon>
        <taxon>Pseudomonadati</taxon>
        <taxon>Bacteroidota</taxon>
        <taxon>Chitinophagia</taxon>
        <taxon>Chitinophagales</taxon>
        <taxon>Chitinophagaceae</taxon>
        <taxon>Flavisolibacter</taxon>
    </lineage>
</organism>
<name>A0A172TYX7_9BACT</name>
<evidence type="ECO:0000313" key="3">
    <source>
        <dbReference type="Proteomes" id="UP000077177"/>
    </source>
</evidence>
<dbReference type="STRING" id="1492898.SY85_19225"/>
<gene>
    <name evidence="2" type="ORF">SY85_19225</name>
</gene>
<keyword evidence="1" id="KW-1133">Transmembrane helix</keyword>
<feature type="transmembrane region" description="Helical" evidence="1">
    <location>
        <begin position="12"/>
        <end position="35"/>
    </location>
</feature>
<keyword evidence="1" id="KW-0812">Transmembrane</keyword>
<dbReference type="KEGG" id="fla:SY85_19225"/>
<reference evidence="2 3" key="2">
    <citation type="journal article" date="2016" name="Int. J. Syst. Evol. Microbiol.">
        <title>Flavisolibacter tropicus sp. nov., isolated from tropical soil.</title>
        <authorList>
            <person name="Lee J.J."/>
            <person name="Kang M.S."/>
            <person name="Kim G.S."/>
            <person name="Lee C.S."/>
            <person name="Lim S."/>
            <person name="Lee J."/>
            <person name="Roh S.H."/>
            <person name="Kang H."/>
            <person name="Ha J.M."/>
            <person name="Bae S."/>
            <person name="Jung H.Y."/>
            <person name="Kim M.K."/>
        </authorList>
    </citation>
    <scope>NUCLEOTIDE SEQUENCE [LARGE SCALE GENOMIC DNA]</scope>
    <source>
        <strain evidence="2 3">LCS9</strain>
    </source>
</reference>
<feature type="transmembrane region" description="Helical" evidence="1">
    <location>
        <begin position="83"/>
        <end position="100"/>
    </location>
</feature>
<feature type="transmembrane region" description="Helical" evidence="1">
    <location>
        <begin position="47"/>
        <end position="71"/>
    </location>
</feature>
<accession>A0A172TYX7</accession>
<evidence type="ECO:0000256" key="1">
    <source>
        <dbReference type="SAM" id="Phobius"/>
    </source>
</evidence>
<feature type="transmembrane region" description="Helical" evidence="1">
    <location>
        <begin position="106"/>
        <end position="123"/>
    </location>
</feature>
<reference evidence="3" key="1">
    <citation type="submission" date="2015-01" db="EMBL/GenBank/DDBJ databases">
        <title>Flavisolibacter sp./LCS9/ whole genome sequencing.</title>
        <authorList>
            <person name="Kim M.K."/>
            <person name="Srinivasan S."/>
            <person name="Lee J.-J."/>
        </authorList>
    </citation>
    <scope>NUCLEOTIDE SEQUENCE [LARGE SCALE GENOMIC DNA]</scope>
    <source>
        <strain evidence="3">LCS9</strain>
    </source>
</reference>
<protein>
    <submittedName>
        <fullName evidence="2">Uncharacterized protein</fullName>
    </submittedName>
</protein>